<gene>
    <name evidence="7" type="ORF">CVT23_05045</name>
    <name evidence="6" type="ORF">CVT23_06095</name>
    <name evidence="5" type="ORF">CVT23_11905</name>
</gene>
<dbReference type="InterPro" id="IPR010982">
    <property type="entry name" value="Lambda_DNA-bd_dom_sf"/>
</dbReference>
<dbReference type="InterPro" id="IPR039418">
    <property type="entry name" value="LexA-like"/>
</dbReference>
<dbReference type="SUPFAM" id="SSF51306">
    <property type="entry name" value="LexA/Signal peptidase"/>
    <property type="match status" value="1"/>
</dbReference>
<dbReference type="PANTHER" id="PTHR40661:SF3">
    <property type="entry name" value="FELS-1 PROPHAGE TRANSCRIPTIONAL REGULATOR"/>
    <property type="match status" value="1"/>
</dbReference>
<feature type="domain" description="HTH cro/C1-type" evidence="4">
    <location>
        <begin position="37"/>
        <end position="74"/>
    </location>
</feature>
<dbReference type="PANTHER" id="PTHR40661">
    <property type="match status" value="1"/>
</dbReference>
<dbReference type="EMBL" id="PHIG01000018">
    <property type="protein sequence ID" value="PJK30738.1"/>
    <property type="molecule type" value="Genomic_DNA"/>
</dbReference>
<evidence type="ECO:0000256" key="1">
    <source>
        <dbReference type="ARBA" id="ARBA00023015"/>
    </source>
</evidence>
<dbReference type="GO" id="GO:0003677">
    <property type="term" value="F:DNA binding"/>
    <property type="evidence" value="ECO:0007669"/>
    <property type="project" value="UniProtKB-KW"/>
</dbReference>
<proteinExistence type="predicted"/>
<dbReference type="PROSITE" id="PS50943">
    <property type="entry name" value="HTH_CROC1"/>
    <property type="match status" value="1"/>
</dbReference>
<evidence type="ECO:0000256" key="2">
    <source>
        <dbReference type="ARBA" id="ARBA00023125"/>
    </source>
</evidence>
<evidence type="ECO:0000256" key="3">
    <source>
        <dbReference type="ARBA" id="ARBA00023163"/>
    </source>
</evidence>
<evidence type="ECO:0000313" key="5">
    <source>
        <dbReference type="EMBL" id="PJK29301.1"/>
    </source>
</evidence>
<dbReference type="AlphaFoldDB" id="A0A2M9G0Q7"/>
<dbReference type="Gene3D" id="1.10.260.40">
    <property type="entry name" value="lambda repressor-like DNA-binding domains"/>
    <property type="match status" value="1"/>
</dbReference>
<keyword evidence="2" id="KW-0238">DNA-binding</keyword>
<evidence type="ECO:0000313" key="6">
    <source>
        <dbReference type="EMBL" id="PJK30515.1"/>
    </source>
</evidence>
<sequence>MSVKNEADFAVPGPNSEMQERIRYAISCAGGDKAVNDRSGVKVRSLQSYKTGTTPSAIALGEIAKATGFRLEWLTYGEGPMRPDEPPAQQQNHTQTQLADIRERVKAIENGVGSANGLEPGFVMIPRYDVEASAGPGMFSDQENVVDYMAFQRKWVRQALRADPDHLVLITAAGDSMEPVIRSGDLLLIDTSIDHFRDDAIYVIAMAGNLVVKRIQRFFTGGVSVKSDNPAYVEQTIGAGELDQVHVAGRVRWIGRLI</sequence>
<comment type="caution">
    <text evidence="5">The sequence shown here is derived from an EMBL/GenBank/DDBJ whole genome shotgun (WGS) entry which is preliminary data.</text>
</comment>
<dbReference type="InterPro" id="IPR015927">
    <property type="entry name" value="Peptidase_S24_S26A/B/C"/>
</dbReference>
<accession>A0A2M9G0Q7</accession>
<evidence type="ECO:0000259" key="4">
    <source>
        <dbReference type="PROSITE" id="PS50943"/>
    </source>
</evidence>
<keyword evidence="1" id="KW-0805">Transcription regulation</keyword>
<dbReference type="Gene3D" id="2.10.109.10">
    <property type="entry name" value="Umud Fragment, subunit A"/>
    <property type="match status" value="1"/>
</dbReference>
<evidence type="ECO:0000313" key="7">
    <source>
        <dbReference type="EMBL" id="PJK30738.1"/>
    </source>
</evidence>
<organism evidence="5 8">
    <name type="scientific">Minwuia thermotolerans</name>
    <dbReference type="NCBI Taxonomy" id="2056226"/>
    <lineage>
        <taxon>Bacteria</taxon>
        <taxon>Pseudomonadati</taxon>
        <taxon>Pseudomonadota</taxon>
        <taxon>Alphaproteobacteria</taxon>
        <taxon>Minwuiales</taxon>
        <taxon>Minwuiaceae</taxon>
        <taxon>Minwuia</taxon>
    </lineage>
</organism>
<dbReference type="CDD" id="cd06529">
    <property type="entry name" value="S24_LexA-like"/>
    <property type="match status" value="1"/>
</dbReference>
<dbReference type="InterPro" id="IPR001387">
    <property type="entry name" value="Cro/C1-type_HTH"/>
</dbReference>
<keyword evidence="8" id="KW-1185">Reference proteome</keyword>
<protein>
    <recommendedName>
        <fullName evidence="4">HTH cro/C1-type domain-containing protein</fullName>
    </recommendedName>
</protein>
<dbReference type="EMBL" id="PHIG01000025">
    <property type="protein sequence ID" value="PJK30515.1"/>
    <property type="molecule type" value="Genomic_DNA"/>
</dbReference>
<evidence type="ECO:0000313" key="8">
    <source>
        <dbReference type="Proteomes" id="UP000229498"/>
    </source>
</evidence>
<dbReference type="EMBL" id="PHIG01000033">
    <property type="protein sequence ID" value="PJK29301.1"/>
    <property type="molecule type" value="Genomic_DNA"/>
</dbReference>
<dbReference type="Proteomes" id="UP000229498">
    <property type="component" value="Unassembled WGS sequence"/>
</dbReference>
<reference evidence="5 8" key="1">
    <citation type="submission" date="2017-11" db="EMBL/GenBank/DDBJ databases">
        <title>Draft genome sequence of Rhizobiales bacterium SY3-13.</title>
        <authorList>
            <person name="Sun C."/>
        </authorList>
    </citation>
    <scope>NUCLEOTIDE SEQUENCE [LARGE SCALE GENOMIC DNA]</scope>
    <source>
        <strain evidence="5 8">SY3-13</strain>
    </source>
</reference>
<dbReference type="InterPro" id="IPR036286">
    <property type="entry name" value="LexA/Signal_pep-like_sf"/>
</dbReference>
<keyword evidence="3" id="KW-0804">Transcription</keyword>
<dbReference type="OrthoDB" id="528805at2"/>
<dbReference type="Pfam" id="PF00717">
    <property type="entry name" value="Peptidase_S24"/>
    <property type="match status" value="1"/>
</dbReference>
<name>A0A2M9G0Q7_9PROT</name>